<feature type="non-terminal residue" evidence="3">
    <location>
        <position position="247"/>
    </location>
</feature>
<evidence type="ECO:0000313" key="4">
    <source>
        <dbReference type="Proteomes" id="UP000054359"/>
    </source>
</evidence>
<keyword evidence="4" id="KW-1185">Reference proteome</keyword>
<feature type="region of interest" description="Disordered" evidence="1">
    <location>
        <begin position="184"/>
        <end position="247"/>
    </location>
</feature>
<dbReference type="Pfam" id="PF18701">
    <property type="entry name" value="DUF5641"/>
    <property type="match status" value="1"/>
</dbReference>
<evidence type="ECO:0000256" key="1">
    <source>
        <dbReference type="SAM" id="MobiDB-lite"/>
    </source>
</evidence>
<dbReference type="OrthoDB" id="6434609at2759"/>
<reference evidence="3 4" key="1">
    <citation type="submission" date="2013-11" db="EMBL/GenBank/DDBJ databases">
        <title>Genome sequencing of Stegodyphus mimosarum.</title>
        <authorList>
            <person name="Bechsgaard J."/>
        </authorList>
    </citation>
    <scope>NUCLEOTIDE SEQUENCE [LARGE SCALE GENOMIC DNA]</scope>
</reference>
<protein>
    <recommendedName>
        <fullName evidence="2">DUF5641 domain-containing protein</fullName>
    </recommendedName>
</protein>
<sequence length="247" mass="28597">MKKTLGKSSLTHEEMNTVLCDCESFINSRLLTYISEDPEDLEPLTPAMFLQDIRKIGVREFDNIEANKLKNKFAYRVKVKRDLRKRFRTEYLGQLREAYKVKRESILKEGEIVLLGNDHTKRLNWNLGHIVKLYPGKDHRVRLALVKTAYGSFLRPVQKLFPLEVQEKEKISLCPINFPSFVETLDPGTEGRPEEENTSCQSCSNDGAVLERITENFSASTDDSTPTRQSEPRRSRYGRLIKSNQRK</sequence>
<accession>A0A087TZC0</accession>
<dbReference type="OMA" id="THEEMNT"/>
<feature type="domain" description="DUF5641" evidence="2">
    <location>
        <begin position="76"/>
        <end position="163"/>
    </location>
</feature>
<dbReference type="Proteomes" id="UP000054359">
    <property type="component" value="Unassembled WGS sequence"/>
</dbReference>
<dbReference type="PANTHER" id="PTHR47331">
    <property type="entry name" value="PHD-TYPE DOMAIN-CONTAINING PROTEIN"/>
    <property type="match status" value="1"/>
</dbReference>
<proteinExistence type="predicted"/>
<dbReference type="STRING" id="407821.A0A087TZC0"/>
<dbReference type="AlphaFoldDB" id="A0A087TZC0"/>
<feature type="compositionally biased region" description="Basic residues" evidence="1">
    <location>
        <begin position="235"/>
        <end position="247"/>
    </location>
</feature>
<gene>
    <name evidence="3" type="ORF">X975_10433</name>
</gene>
<organism evidence="3 4">
    <name type="scientific">Stegodyphus mimosarum</name>
    <name type="common">African social velvet spider</name>
    <dbReference type="NCBI Taxonomy" id="407821"/>
    <lineage>
        <taxon>Eukaryota</taxon>
        <taxon>Metazoa</taxon>
        <taxon>Ecdysozoa</taxon>
        <taxon>Arthropoda</taxon>
        <taxon>Chelicerata</taxon>
        <taxon>Arachnida</taxon>
        <taxon>Araneae</taxon>
        <taxon>Araneomorphae</taxon>
        <taxon>Entelegynae</taxon>
        <taxon>Eresoidea</taxon>
        <taxon>Eresidae</taxon>
        <taxon>Stegodyphus</taxon>
    </lineage>
</organism>
<evidence type="ECO:0000313" key="3">
    <source>
        <dbReference type="EMBL" id="KFM70459.1"/>
    </source>
</evidence>
<dbReference type="PANTHER" id="PTHR47331:SF2">
    <property type="match status" value="1"/>
</dbReference>
<name>A0A087TZC0_STEMI</name>
<dbReference type="InterPro" id="IPR040676">
    <property type="entry name" value="DUF5641"/>
</dbReference>
<evidence type="ECO:0000259" key="2">
    <source>
        <dbReference type="Pfam" id="PF18701"/>
    </source>
</evidence>
<dbReference type="EMBL" id="KK117435">
    <property type="protein sequence ID" value="KFM70459.1"/>
    <property type="molecule type" value="Genomic_DNA"/>
</dbReference>
<feature type="compositionally biased region" description="Polar residues" evidence="1">
    <location>
        <begin position="215"/>
        <end position="229"/>
    </location>
</feature>